<evidence type="ECO:0000313" key="2">
    <source>
        <dbReference type="Proteomes" id="UP001165079"/>
    </source>
</evidence>
<keyword evidence="2" id="KW-1185">Reference proteome</keyword>
<name>A0A9W6W647_9ACTN</name>
<comment type="caution">
    <text evidence="1">The sequence shown here is derived from an EMBL/GenBank/DDBJ whole genome shotgun (WGS) entry which is preliminary data.</text>
</comment>
<accession>A0A9W6W647</accession>
<dbReference type="Proteomes" id="UP001165079">
    <property type="component" value="Unassembled WGS sequence"/>
</dbReference>
<protein>
    <submittedName>
        <fullName evidence="1">Uncharacterized protein</fullName>
    </submittedName>
</protein>
<dbReference type="RefSeq" id="WP_285660444.1">
    <property type="nucleotide sequence ID" value="NZ_BSTX01000001.1"/>
</dbReference>
<evidence type="ECO:0000313" key="1">
    <source>
        <dbReference type="EMBL" id="GLZ75199.1"/>
    </source>
</evidence>
<dbReference type="AlphaFoldDB" id="A0A9W6W647"/>
<dbReference type="Pfam" id="PF19457">
    <property type="entry name" value="DUF5994"/>
    <property type="match status" value="1"/>
</dbReference>
<reference evidence="1" key="1">
    <citation type="submission" date="2023-03" db="EMBL/GenBank/DDBJ databases">
        <title>Actinorhabdospora filicis NBRC 111898.</title>
        <authorList>
            <person name="Ichikawa N."/>
            <person name="Sato H."/>
            <person name="Tonouchi N."/>
        </authorList>
    </citation>
    <scope>NUCLEOTIDE SEQUENCE</scope>
    <source>
        <strain evidence="1">NBRC 111898</strain>
    </source>
</reference>
<gene>
    <name evidence="1" type="ORF">Afil01_00060</name>
</gene>
<dbReference type="InterPro" id="IPR046036">
    <property type="entry name" value="DUF5994"/>
</dbReference>
<sequence length="138" mass="14553">MSVQDALGRILVAGDSPAPPRLVLTPLRTTSATDGVWWPRSFDALAELPGLVVFVRGRMGPVTTVMLSRSVWVGDFRRLVVGGLPVRVGWFASLDASLAIVTTDRGGQLDLLVIPPEAEGAGDEVPIGVWDGEGGHLA</sequence>
<dbReference type="EMBL" id="BSTX01000001">
    <property type="protein sequence ID" value="GLZ75199.1"/>
    <property type="molecule type" value="Genomic_DNA"/>
</dbReference>
<proteinExistence type="predicted"/>
<organism evidence="1 2">
    <name type="scientific">Actinorhabdospora filicis</name>
    <dbReference type="NCBI Taxonomy" id="1785913"/>
    <lineage>
        <taxon>Bacteria</taxon>
        <taxon>Bacillati</taxon>
        <taxon>Actinomycetota</taxon>
        <taxon>Actinomycetes</taxon>
        <taxon>Micromonosporales</taxon>
        <taxon>Micromonosporaceae</taxon>
        <taxon>Actinorhabdospora</taxon>
    </lineage>
</organism>